<evidence type="ECO:0000256" key="3">
    <source>
        <dbReference type="ARBA" id="ARBA00022692"/>
    </source>
</evidence>
<dbReference type="Proteomes" id="UP000002586">
    <property type="component" value="Chromosome"/>
</dbReference>
<feature type="transmembrane region" description="Helical" evidence="6">
    <location>
        <begin position="170"/>
        <end position="189"/>
    </location>
</feature>
<dbReference type="GO" id="GO:0016020">
    <property type="term" value="C:membrane"/>
    <property type="evidence" value="ECO:0007669"/>
    <property type="project" value="UniProtKB-SubCell"/>
</dbReference>
<dbReference type="EMBL" id="CP000471">
    <property type="protein sequence ID" value="ABK45013.1"/>
    <property type="molecule type" value="Genomic_DNA"/>
</dbReference>
<keyword evidence="5 6" id="KW-0472">Membrane</keyword>
<keyword evidence="4 6" id="KW-1133">Transmembrane helix</keyword>
<evidence type="ECO:0000256" key="1">
    <source>
        <dbReference type="ARBA" id="ARBA00004141"/>
    </source>
</evidence>
<dbReference type="InterPro" id="IPR001727">
    <property type="entry name" value="GDT1-like"/>
</dbReference>
<evidence type="ECO:0000313" key="7">
    <source>
        <dbReference type="EMBL" id="ABK45013.1"/>
    </source>
</evidence>
<name>A0LAM0_MAGMM</name>
<dbReference type="KEGG" id="mgm:Mmc1_2513"/>
<gene>
    <name evidence="7" type="ordered locus">Mmc1_2513</name>
</gene>
<accession>A0LAM0</accession>
<feature type="transmembrane region" description="Helical" evidence="6">
    <location>
        <begin position="70"/>
        <end position="95"/>
    </location>
</feature>
<keyword evidence="3 6" id="KW-0812">Transmembrane</keyword>
<protein>
    <recommendedName>
        <fullName evidence="6">GDT1 family protein</fullName>
    </recommendedName>
</protein>
<dbReference type="AlphaFoldDB" id="A0LAM0"/>
<dbReference type="PANTHER" id="PTHR12608">
    <property type="entry name" value="TRANSMEMBRANE PROTEIN HTP-1 RELATED"/>
    <property type="match status" value="1"/>
</dbReference>
<dbReference type="Pfam" id="PF01169">
    <property type="entry name" value="GDT1"/>
    <property type="match status" value="2"/>
</dbReference>
<sequence length="221" mass="23568">MEMQKGFNLSRFRAMVSAPAPQNLTRGKRHMAFESIPTPIVSTALLIGLAEMGDKSQLVCMVLAARHRPMPVVAGAALAFMVLNGVAVTLGGVLAQLLPHTLIALLAAGLFALFGVQMLRTPADDEEEPLPPSNRSLFFTALSMILMAEMGDKTQIAVAGLSTTLNPVDVWLGATLALIATSAMGALLGHKVLTRMPMQRLHQAGGLLFLLMALMALSRLW</sequence>
<comment type="subcellular location">
    <subcellularLocation>
        <location evidence="1 6">Membrane</location>
        <topology evidence="1 6">Multi-pass membrane protein</topology>
    </subcellularLocation>
</comment>
<organism evidence="7 8">
    <name type="scientific">Magnetococcus marinus (strain ATCC BAA-1437 / JCM 17883 / MC-1)</name>
    <dbReference type="NCBI Taxonomy" id="156889"/>
    <lineage>
        <taxon>Bacteria</taxon>
        <taxon>Pseudomonadati</taxon>
        <taxon>Pseudomonadota</taxon>
        <taxon>Magnetococcia</taxon>
        <taxon>Magnetococcales</taxon>
        <taxon>Magnetococcaceae</taxon>
        <taxon>Magnetococcus</taxon>
    </lineage>
</organism>
<dbReference type="PANTHER" id="PTHR12608:SF1">
    <property type="entry name" value="TRANSMEMBRANE PROTEIN 165"/>
    <property type="match status" value="1"/>
</dbReference>
<feature type="transmembrane region" description="Helical" evidence="6">
    <location>
        <begin position="201"/>
        <end position="220"/>
    </location>
</feature>
<evidence type="ECO:0000256" key="4">
    <source>
        <dbReference type="ARBA" id="ARBA00022989"/>
    </source>
</evidence>
<keyword evidence="8" id="KW-1185">Reference proteome</keyword>
<evidence type="ECO:0000256" key="6">
    <source>
        <dbReference type="RuleBase" id="RU365102"/>
    </source>
</evidence>
<comment type="similarity">
    <text evidence="2 6">Belongs to the GDT1 family.</text>
</comment>
<reference evidence="7 8" key="2">
    <citation type="journal article" date="2012" name="Int. J. Syst. Evol. Microbiol.">
        <title>Magnetococcus marinus gen. nov., sp. nov., a marine, magnetotactic bacterium that represents a novel lineage (Magnetococcaceae fam. nov.; Magnetococcales ord. nov.) at the base of the Alphaproteobacteria.</title>
        <authorList>
            <person name="Bazylinski D.A."/>
            <person name="Williams T.J."/>
            <person name="Lefevre C.T."/>
            <person name="Berg R.J."/>
            <person name="Zhang C.L."/>
            <person name="Bowser S.S."/>
            <person name="Dean A.J."/>
            <person name="Beveridge T.J."/>
        </authorList>
    </citation>
    <scope>NUCLEOTIDE SEQUENCE [LARGE SCALE GENOMIC DNA]</scope>
    <source>
        <strain evidence="8">ATCC BAA-1437 / JCM 17883 / MC-1</strain>
    </source>
</reference>
<evidence type="ECO:0000256" key="5">
    <source>
        <dbReference type="ARBA" id="ARBA00023136"/>
    </source>
</evidence>
<dbReference type="STRING" id="156889.Mmc1_2513"/>
<reference evidence="8" key="1">
    <citation type="journal article" date="2009" name="Appl. Environ. Microbiol.">
        <title>Complete genome sequence of the chemolithoautotrophic marine magnetotactic coccus strain MC-1.</title>
        <authorList>
            <person name="Schubbe S."/>
            <person name="Williams T.J."/>
            <person name="Xie G."/>
            <person name="Kiss H.E."/>
            <person name="Brettin T.S."/>
            <person name="Martinez D."/>
            <person name="Ross C.A."/>
            <person name="Schuler D."/>
            <person name="Cox B.L."/>
            <person name="Nealson K.H."/>
            <person name="Bazylinski D.A."/>
        </authorList>
    </citation>
    <scope>NUCLEOTIDE SEQUENCE [LARGE SCALE GENOMIC DNA]</scope>
    <source>
        <strain evidence="8">ATCC BAA-1437 / JCM 17883 / MC-1</strain>
    </source>
</reference>
<feature type="transmembrane region" description="Helical" evidence="6">
    <location>
        <begin position="102"/>
        <end position="119"/>
    </location>
</feature>
<proteinExistence type="inferred from homology"/>
<dbReference type="HOGENOM" id="CLU_040186_2_2_5"/>
<evidence type="ECO:0000313" key="8">
    <source>
        <dbReference type="Proteomes" id="UP000002586"/>
    </source>
</evidence>
<dbReference type="GO" id="GO:0046873">
    <property type="term" value="F:metal ion transmembrane transporter activity"/>
    <property type="evidence" value="ECO:0007669"/>
    <property type="project" value="InterPro"/>
</dbReference>
<dbReference type="eggNOG" id="COG2119">
    <property type="taxonomic scope" value="Bacteria"/>
</dbReference>
<evidence type="ECO:0000256" key="2">
    <source>
        <dbReference type="ARBA" id="ARBA00009190"/>
    </source>
</evidence>
<feature type="transmembrane region" description="Helical" evidence="6">
    <location>
        <begin position="31"/>
        <end position="50"/>
    </location>
</feature>